<feature type="transmembrane region" description="Helical" evidence="14">
    <location>
        <begin position="222"/>
        <end position="241"/>
    </location>
</feature>
<reference evidence="16 17" key="1">
    <citation type="journal article" date="2021" name="G3 (Bethesda)">
        <title>Improved contiguity of the threespine stickleback genome using long-read sequencing.</title>
        <authorList>
            <person name="Nath S."/>
            <person name="Shaw D.E."/>
            <person name="White M.A."/>
        </authorList>
    </citation>
    <scope>NUCLEOTIDE SEQUENCE [LARGE SCALE GENOMIC DNA]</scope>
    <source>
        <strain evidence="16 17">Lake Benthic</strain>
    </source>
</reference>
<keyword evidence="8" id="KW-0677">Repeat</keyword>
<feature type="transmembrane region" description="Helical" evidence="14">
    <location>
        <begin position="454"/>
        <end position="472"/>
    </location>
</feature>
<evidence type="ECO:0000256" key="1">
    <source>
        <dbReference type="ARBA" id="ARBA00004141"/>
    </source>
</evidence>
<evidence type="ECO:0000256" key="11">
    <source>
        <dbReference type="ARBA" id="ARBA00022989"/>
    </source>
</evidence>
<dbReference type="GO" id="GO:0005783">
    <property type="term" value="C:endoplasmic reticulum"/>
    <property type="evidence" value="ECO:0007669"/>
    <property type="project" value="UniProtKB-SubCell"/>
</dbReference>
<dbReference type="EC" id="2.4.1.109" evidence="5"/>
<evidence type="ECO:0000313" key="16">
    <source>
        <dbReference type="Ensembl" id="ENSGACP00000068376.1"/>
    </source>
</evidence>
<proteinExistence type="inferred from homology"/>
<dbReference type="PROSITE" id="PS50005">
    <property type="entry name" value="TPR"/>
    <property type="match status" value="6"/>
</dbReference>
<dbReference type="PROSITE" id="PS50293">
    <property type="entry name" value="TPR_REGION"/>
    <property type="match status" value="2"/>
</dbReference>
<evidence type="ECO:0000256" key="10">
    <source>
        <dbReference type="ARBA" id="ARBA00022824"/>
    </source>
</evidence>
<feature type="repeat" description="TPR" evidence="13">
    <location>
        <begin position="767"/>
        <end position="800"/>
    </location>
</feature>
<dbReference type="Gene3D" id="1.25.40.10">
    <property type="entry name" value="Tetratricopeptide repeat domain"/>
    <property type="match status" value="4"/>
</dbReference>
<feature type="repeat" description="TPR" evidence="13">
    <location>
        <begin position="661"/>
        <end position="694"/>
    </location>
</feature>
<dbReference type="SMART" id="SM00386">
    <property type="entry name" value="HAT"/>
    <property type="match status" value="4"/>
</dbReference>
<evidence type="ECO:0000256" key="13">
    <source>
        <dbReference type="PROSITE-ProRule" id="PRU00339"/>
    </source>
</evidence>
<dbReference type="InterPro" id="IPR052943">
    <property type="entry name" value="TMTC_O-mannosyl-trnsfr"/>
</dbReference>
<dbReference type="GO" id="GO:0016020">
    <property type="term" value="C:membrane"/>
    <property type="evidence" value="ECO:0007669"/>
    <property type="project" value="UniProtKB-SubCell"/>
</dbReference>
<feature type="repeat" description="TPR" evidence="13">
    <location>
        <begin position="801"/>
        <end position="834"/>
    </location>
</feature>
<dbReference type="GO" id="GO:0006396">
    <property type="term" value="P:RNA processing"/>
    <property type="evidence" value="ECO:0007669"/>
    <property type="project" value="InterPro"/>
</dbReference>
<feature type="repeat" description="TPR" evidence="13">
    <location>
        <begin position="729"/>
        <end position="762"/>
    </location>
</feature>
<dbReference type="Pfam" id="PF13181">
    <property type="entry name" value="TPR_8"/>
    <property type="match status" value="1"/>
</dbReference>
<dbReference type="GO" id="GO:0004169">
    <property type="term" value="F:dolichyl-phosphate-mannose-protein mannosyltransferase activity"/>
    <property type="evidence" value="ECO:0007669"/>
    <property type="project" value="UniProtKB-EC"/>
</dbReference>
<evidence type="ECO:0000256" key="3">
    <source>
        <dbReference type="ARBA" id="ARBA00004922"/>
    </source>
</evidence>
<keyword evidence="6" id="KW-0808">Transferase</keyword>
<keyword evidence="7 14" id="KW-0812">Transmembrane</keyword>
<evidence type="ECO:0000313" key="17">
    <source>
        <dbReference type="Proteomes" id="UP000007635"/>
    </source>
</evidence>
<comment type="similarity">
    <text evidence="4">Belongs to the TMTC family.</text>
</comment>
<feature type="transmembrane region" description="Helical" evidence="14">
    <location>
        <begin position="162"/>
        <end position="182"/>
    </location>
</feature>
<keyword evidence="11 14" id="KW-1133">Transmembrane helix</keyword>
<evidence type="ECO:0000256" key="9">
    <source>
        <dbReference type="ARBA" id="ARBA00022803"/>
    </source>
</evidence>
<protein>
    <recommendedName>
        <fullName evidence="5">dolichyl-phosphate-mannose--protein mannosyltransferase</fullName>
        <ecNumber evidence="5">2.4.1.109</ecNumber>
    </recommendedName>
</protein>
<dbReference type="PANTHER" id="PTHR44809">
    <property type="match status" value="1"/>
</dbReference>
<dbReference type="SUPFAM" id="SSF48452">
    <property type="entry name" value="TPR-like"/>
    <property type="match status" value="1"/>
</dbReference>
<dbReference type="PANTHER" id="PTHR44809:SF1">
    <property type="entry name" value="PROTEIN O-MANNOSYL-TRANSFERASE TMTC1"/>
    <property type="match status" value="1"/>
</dbReference>
<feature type="transmembrane region" description="Helical" evidence="14">
    <location>
        <begin position="286"/>
        <end position="307"/>
    </location>
</feature>
<feature type="transmembrane region" description="Helical" evidence="14">
    <location>
        <begin position="141"/>
        <end position="156"/>
    </location>
</feature>
<name>A0AAQ4RX60_GASAC</name>
<accession>A0AAQ4RX60</accession>
<dbReference type="Pfam" id="PF13414">
    <property type="entry name" value="TPR_11"/>
    <property type="match status" value="1"/>
</dbReference>
<dbReference type="InterPro" id="IPR019734">
    <property type="entry name" value="TPR_rpt"/>
</dbReference>
<dbReference type="Ensembl" id="ENSGACT00000073338.1">
    <property type="protein sequence ID" value="ENSGACP00000068376.1"/>
    <property type="gene ID" value="ENSGACG00000019240.2"/>
</dbReference>
<reference evidence="16" key="3">
    <citation type="submission" date="2025-09" db="UniProtKB">
        <authorList>
            <consortium name="Ensembl"/>
        </authorList>
    </citation>
    <scope>IDENTIFICATION</scope>
</reference>
<dbReference type="Proteomes" id="UP000007635">
    <property type="component" value="Chromosome IV"/>
</dbReference>
<evidence type="ECO:0000256" key="8">
    <source>
        <dbReference type="ARBA" id="ARBA00022737"/>
    </source>
</evidence>
<feature type="transmembrane region" description="Helical" evidence="14">
    <location>
        <begin position="110"/>
        <end position="129"/>
    </location>
</feature>
<keyword evidence="9 13" id="KW-0802">TPR repeat</keyword>
<dbReference type="AlphaFoldDB" id="A0AAQ4RX60"/>
<evidence type="ECO:0000256" key="12">
    <source>
        <dbReference type="ARBA" id="ARBA00023136"/>
    </source>
</evidence>
<dbReference type="GeneTree" id="ENSGT00940000158027"/>
<feature type="repeat" description="TPR" evidence="13">
    <location>
        <begin position="594"/>
        <end position="627"/>
    </location>
</feature>
<feature type="transmembrane region" description="Helical" evidence="14">
    <location>
        <begin position="428"/>
        <end position="447"/>
    </location>
</feature>
<keyword evidence="10" id="KW-0256">Endoplasmic reticulum</keyword>
<dbReference type="InterPro" id="IPR013618">
    <property type="entry name" value="TMTC_DUF1736"/>
</dbReference>
<dbReference type="Pfam" id="PF08409">
    <property type="entry name" value="TMTC_DUF1736"/>
    <property type="match status" value="1"/>
</dbReference>
<feature type="transmembrane region" description="Helical" evidence="14">
    <location>
        <begin position="194"/>
        <end position="216"/>
    </location>
</feature>
<evidence type="ECO:0000256" key="5">
    <source>
        <dbReference type="ARBA" id="ARBA00012839"/>
    </source>
</evidence>
<evidence type="ECO:0000256" key="4">
    <source>
        <dbReference type="ARBA" id="ARBA00007882"/>
    </source>
</evidence>
<dbReference type="Pfam" id="PF14559">
    <property type="entry name" value="TPR_19"/>
    <property type="match status" value="2"/>
</dbReference>
<feature type="transmembrane region" description="Helical" evidence="14">
    <location>
        <begin position="401"/>
        <end position="422"/>
    </location>
</feature>
<dbReference type="Pfam" id="PF13432">
    <property type="entry name" value="TPR_16"/>
    <property type="match status" value="1"/>
</dbReference>
<keyword evidence="17" id="KW-1185">Reference proteome</keyword>
<feature type="repeat" description="TPR" evidence="13">
    <location>
        <begin position="560"/>
        <end position="593"/>
    </location>
</feature>
<dbReference type="InterPro" id="IPR003107">
    <property type="entry name" value="HAT"/>
</dbReference>
<keyword evidence="12 14" id="KW-0472">Membrane</keyword>
<dbReference type="InterPro" id="IPR011990">
    <property type="entry name" value="TPR-like_helical_dom_sf"/>
</dbReference>
<evidence type="ECO:0000256" key="7">
    <source>
        <dbReference type="ARBA" id="ARBA00022692"/>
    </source>
</evidence>
<comment type="pathway">
    <text evidence="3">Protein modification; protein glycosylation.</text>
</comment>
<comment type="subcellular location">
    <subcellularLocation>
        <location evidence="2">Endoplasmic reticulum</location>
    </subcellularLocation>
    <subcellularLocation>
        <location evidence="1">Membrane</location>
        <topology evidence="1">Multi-pass membrane protein</topology>
    </subcellularLocation>
</comment>
<organism evidence="16 17">
    <name type="scientific">Gasterosteus aculeatus aculeatus</name>
    <name type="common">three-spined stickleback</name>
    <dbReference type="NCBI Taxonomy" id="481459"/>
    <lineage>
        <taxon>Eukaryota</taxon>
        <taxon>Metazoa</taxon>
        <taxon>Chordata</taxon>
        <taxon>Craniata</taxon>
        <taxon>Vertebrata</taxon>
        <taxon>Euteleostomi</taxon>
        <taxon>Actinopterygii</taxon>
        <taxon>Neopterygii</taxon>
        <taxon>Teleostei</taxon>
        <taxon>Neoteleostei</taxon>
        <taxon>Acanthomorphata</taxon>
        <taxon>Eupercaria</taxon>
        <taxon>Perciformes</taxon>
        <taxon>Cottioidei</taxon>
        <taxon>Gasterosteales</taxon>
        <taxon>Gasterosteidae</taxon>
        <taxon>Gasterosteus</taxon>
    </lineage>
</organism>
<evidence type="ECO:0000259" key="15">
    <source>
        <dbReference type="Pfam" id="PF08409"/>
    </source>
</evidence>
<reference evidence="16" key="2">
    <citation type="submission" date="2025-08" db="UniProtKB">
        <authorList>
            <consortium name="Ensembl"/>
        </authorList>
    </citation>
    <scope>IDENTIFICATION</scope>
</reference>
<feature type="domain" description="DUF1736" evidence="15">
    <location>
        <begin position="310"/>
        <end position="381"/>
    </location>
</feature>
<sequence length="855" mass="95668">MTALGLGKKARPRSWLSVRPEAGRDVGRYAVLTALCALCYSNSLRGELVHDDVWAIINNPDVRPGSSLGNIFSNDFWGKRMADNTSHKSYRPLCILTFKLNILLGGMTPLYFHIINVCLHCAVTCLLMYTCERFVFEDSRLAFVTALLFAVHPVHTEAVSGIVGRADVFACLLFLLTFLSYIRSVGVCVSEDSAPSTLSAGSLLVTLFLGTCAMLVKETGITVFGVCMLYDALVLCLCQHFNSYKRENVCRKLTEQSLTDLLYVSVSLSNLTASRFRTLHHICSPFFKRACLISGYVLIIMSVRLWLMGGSMPLFSEQDNPASFSPHLLTRILTYSYLLSFNAALLLAPITLCYDWQVGSIPLVESLGDMRVVATALLLVGMATLTLHCSFSLLHHKRVLVGMLFLVFPFIPASNLFFRVGFVVAERVLYMPSMGYCILVAHGLGRLCSLLGRWGTTVLSVSMLLLLLLFSWKTVQQNHVWLSREALFLLFPRHASAMNNLGTLTHDPEEAERYYRKALETNPQHNRALFNLGNLLKSQGKDKEAETMLKHSVQHGQHFADAYSSLASLYAEQKRFAEASDVYLKGIENCPDSSDLHNNYGVFLVDLGEGELAAAHYQQAVRLKPTHYVAMVNLGRLLRSSNENTEAESWYKRALLVTKKVEILTPLGALYYNTGRYQEALQVYTDATALQPDNTDIWLALAQVLAMASRTKEAKKMTLDIISREASCIECYRLLSAIYSKHGNHTEALDALDKALQQSPSDLTVRAELYFSKGNQLREMNQLDQAFESYKQAVELKPDQSQAWMNMGGIQHIKGDYAAARMYYRRALLLSPGSKLLEENLAKLDRLERRPTEGA</sequence>
<evidence type="ECO:0000256" key="6">
    <source>
        <dbReference type="ARBA" id="ARBA00022679"/>
    </source>
</evidence>
<evidence type="ECO:0000256" key="14">
    <source>
        <dbReference type="SAM" id="Phobius"/>
    </source>
</evidence>
<feature type="transmembrane region" description="Helical" evidence="14">
    <location>
        <begin position="372"/>
        <end position="394"/>
    </location>
</feature>
<evidence type="ECO:0000256" key="2">
    <source>
        <dbReference type="ARBA" id="ARBA00004240"/>
    </source>
</evidence>
<dbReference type="SMART" id="SM00028">
    <property type="entry name" value="TPR"/>
    <property type="match status" value="9"/>
</dbReference>